<dbReference type="GO" id="GO:0005615">
    <property type="term" value="C:extracellular space"/>
    <property type="evidence" value="ECO:0007669"/>
    <property type="project" value="TreeGrafter"/>
</dbReference>
<dbReference type="GO" id="GO:0006508">
    <property type="term" value="P:proteolysis"/>
    <property type="evidence" value="ECO:0007669"/>
    <property type="project" value="UniProtKB-KW"/>
</dbReference>
<protein>
    <submittedName>
        <fullName evidence="9">S8 family serine peptidase</fullName>
    </submittedName>
</protein>
<gene>
    <name evidence="9" type="ORF">HZU75_12045</name>
</gene>
<keyword evidence="7" id="KW-0732">Signal</keyword>
<evidence type="ECO:0000313" key="9">
    <source>
        <dbReference type="EMBL" id="QLI82199.1"/>
    </source>
</evidence>
<evidence type="ECO:0000256" key="1">
    <source>
        <dbReference type="ARBA" id="ARBA00011073"/>
    </source>
</evidence>
<dbReference type="PROSITE" id="PS51892">
    <property type="entry name" value="SUBTILASE"/>
    <property type="match status" value="1"/>
</dbReference>
<accession>A0A7D5VAI2</accession>
<dbReference type="KEGG" id="cfon:HZU75_12045"/>
<dbReference type="Pfam" id="PF00082">
    <property type="entry name" value="Peptidase_S8"/>
    <property type="match status" value="1"/>
</dbReference>
<keyword evidence="4 5" id="KW-0720">Serine protease</keyword>
<evidence type="ECO:0000259" key="8">
    <source>
        <dbReference type="Pfam" id="PF00082"/>
    </source>
</evidence>
<dbReference type="PROSITE" id="PS00136">
    <property type="entry name" value="SUBTILASE_ASP"/>
    <property type="match status" value="1"/>
</dbReference>
<dbReference type="PANTHER" id="PTHR43806:SF11">
    <property type="entry name" value="CEREVISIN-RELATED"/>
    <property type="match status" value="1"/>
</dbReference>
<evidence type="ECO:0000313" key="10">
    <source>
        <dbReference type="Proteomes" id="UP000510822"/>
    </source>
</evidence>
<feature type="active site" description="Charge relay system" evidence="5">
    <location>
        <position position="112"/>
    </location>
</feature>
<dbReference type="InterPro" id="IPR050131">
    <property type="entry name" value="Peptidase_S8_subtilisin-like"/>
</dbReference>
<evidence type="ECO:0000256" key="4">
    <source>
        <dbReference type="ARBA" id="ARBA00022825"/>
    </source>
</evidence>
<evidence type="ECO:0000256" key="3">
    <source>
        <dbReference type="ARBA" id="ARBA00022801"/>
    </source>
</evidence>
<dbReference type="PROSITE" id="PS00138">
    <property type="entry name" value="SUBTILASE_SER"/>
    <property type="match status" value="1"/>
</dbReference>
<dbReference type="SUPFAM" id="SSF52743">
    <property type="entry name" value="Subtilisin-like"/>
    <property type="match status" value="1"/>
</dbReference>
<sequence>MRPALLFVSAILPLAFNQSIYADELVTQTLDLQPEDISNNKTLPTELKNGYNWWQSKVKLNTAYLMGARGAGVNVAVVDTGVDLNNTKFKGRILAGYNAFAPGALAMDDNGHGTHVAGIIGAAADGNLMVGAAPEVKIIPVKVLNAAGSGNEATFNAGMNFASKSNAKILSMSLGASGPFGQAGLQQAVNAGKLVVIAAGNSGLANPAWPARYAKEAWAKGQVIAVGAVDANNTIASFSNRAGDTRNFYVVAPGVNIASTYPGNRFAYMSGTSMAAPVVSGVAADIYSRWMYLTANQVATIIFRTADHLGTSAVGTPDAVYGWGLVNADRALQPVGAPKVAVYNAGYYALAPLALKTNALIQSKAFSGIALTATDDIGRAYDYDFAGVTDQHSQTDLDHLFGKMDRDLALVERKNSQTSLQYSIANDGEKTGVHAFNLIQNLSNQWQIATGNQGLVERFIGGSANAENLPFTTQFSNPYFTLSDDRLSYVGLGYQLGNTQAMRFALINNFDIAANATQYHAQNQQNGWVAEYQQDIGKMQLKLTVGQLNESGGMLGTYSRNSGALDFGHSQTLFGGVSSLIALGKNTHLLGQFNLGRSTSDGSGLIGSTQTNTNNWSLGLYQQKVIADNDSLGLAVSQPMRVSSGKMNLLLPQVDRETGNSSYQNLAIDLASPATETDLELAYSNKISNGARLRFNAVYRHNADNQLGDKTQVGVRYQQSF</sequence>
<dbReference type="Proteomes" id="UP000510822">
    <property type="component" value="Chromosome"/>
</dbReference>
<feature type="chain" id="PRO_5028989983" evidence="7">
    <location>
        <begin position="23"/>
        <end position="721"/>
    </location>
</feature>
<dbReference type="InterPro" id="IPR023828">
    <property type="entry name" value="Peptidase_S8_Ser-AS"/>
</dbReference>
<dbReference type="AlphaFoldDB" id="A0A7D5VAI2"/>
<reference evidence="9 10" key="1">
    <citation type="journal article" date="2016" name="Int. J. Syst. Evol. Microbiol.">
        <title>Chitinibacter fontanus sp. nov., isolated from a spring.</title>
        <authorList>
            <person name="Sheu S.Y."/>
            <person name="Li Y.S."/>
            <person name="Young C.C."/>
            <person name="Chen W.M."/>
        </authorList>
    </citation>
    <scope>NUCLEOTIDE SEQUENCE [LARGE SCALE GENOMIC DNA]</scope>
    <source>
        <strain evidence="9 10">STM-7</strain>
    </source>
</reference>
<evidence type="ECO:0000256" key="6">
    <source>
        <dbReference type="RuleBase" id="RU003355"/>
    </source>
</evidence>
<dbReference type="EMBL" id="CP058952">
    <property type="protein sequence ID" value="QLI82199.1"/>
    <property type="molecule type" value="Genomic_DNA"/>
</dbReference>
<dbReference type="GO" id="GO:0004252">
    <property type="term" value="F:serine-type endopeptidase activity"/>
    <property type="evidence" value="ECO:0007669"/>
    <property type="project" value="UniProtKB-UniRule"/>
</dbReference>
<comment type="similarity">
    <text evidence="1 5 6">Belongs to the peptidase S8 family.</text>
</comment>
<evidence type="ECO:0000256" key="2">
    <source>
        <dbReference type="ARBA" id="ARBA00022670"/>
    </source>
</evidence>
<dbReference type="PRINTS" id="PR00723">
    <property type="entry name" value="SUBTILISIN"/>
</dbReference>
<dbReference type="PROSITE" id="PS00137">
    <property type="entry name" value="SUBTILASE_HIS"/>
    <property type="match status" value="1"/>
</dbReference>
<dbReference type="InterPro" id="IPR036852">
    <property type="entry name" value="Peptidase_S8/S53_dom_sf"/>
</dbReference>
<dbReference type="InterPro" id="IPR015500">
    <property type="entry name" value="Peptidase_S8_subtilisin-rel"/>
</dbReference>
<proteinExistence type="inferred from homology"/>
<organism evidence="9 10">
    <name type="scientific">Chitinibacter fontanus</name>
    <dbReference type="NCBI Taxonomy" id="1737446"/>
    <lineage>
        <taxon>Bacteria</taxon>
        <taxon>Pseudomonadati</taxon>
        <taxon>Pseudomonadota</taxon>
        <taxon>Betaproteobacteria</taxon>
        <taxon>Neisseriales</taxon>
        <taxon>Chitinibacteraceae</taxon>
        <taxon>Chitinibacter</taxon>
    </lineage>
</organism>
<dbReference type="Gene3D" id="3.40.50.200">
    <property type="entry name" value="Peptidase S8/S53 domain"/>
    <property type="match status" value="1"/>
</dbReference>
<evidence type="ECO:0000256" key="7">
    <source>
        <dbReference type="SAM" id="SignalP"/>
    </source>
</evidence>
<evidence type="ECO:0000256" key="5">
    <source>
        <dbReference type="PROSITE-ProRule" id="PRU01240"/>
    </source>
</evidence>
<feature type="domain" description="Peptidase S8/S53" evidence="8">
    <location>
        <begin position="70"/>
        <end position="324"/>
    </location>
</feature>
<dbReference type="InterPro" id="IPR000209">
    <property type="entry name" value="Peptidase_S8/S53_dom"/>
</dbReference>
<feature type="signal peptide" evidence="7">
    <location>
        <begin position="1"/>
        <end position="22"/>
    </location>
</feature>
<keyword evidence="10" id="KW-1185">Reference proteome</keyword>
<keyword evidence="2 5" id="KW-0645">Protease</keyword>
<feature type="active site" description="Charge relay system" evidence="5">
    <location>
        <position position="79"/>
    </location>
</feature>
<dbReference type="PANTHER" id="PTHR43806">
    <property type="entry name" value="PEPTIDASE S8"/>
    <property type="match status" value="1"/>
</dbReference>
<feature type="active site" description="Charge relay system" evidence="5">
    <location>
        <position position="273"/>
    </location>
</feature>
<dbReference type="InterPro" id="IPR022398">
    <property type="entry name" value="Peptidase_S8_His-AS"/>
</dbReference>
<keyword evidence="3 5" id="KW-0378">Hydrolase</keyword>
<dbReference type="RefSeq" id="WP_180306282.1">
    <property type="nucleotide sequence ID" value="NZ_CP058952.1"/>
</dbReference>
<dbReference type="InterPro" id="IPR023827">
    <property type="entry name" value="Peptidase_S8_Asp-AS"/>
</dbReference>
<name>A0A7D5VAI2_9NEIS</name>